<dbReference type="RefSeq" id="WP_179462817.1">
    <property type="nucleotide sequence ID" value="NZ_JACBZX010000001.1"/>
</dbReference>
<evidence type="ECO:0000313" key="4">
    <source>
        <dbReference type="Proteomes" id="UP000592181"/>
    </source>
</evidence>
<proteinExistence type="predicted"/>
<evidence type="ECO:0000256" key="1">
    <source>
        <dbReference type="SAM" id="SignalP"/>
    </source>
</evidence>
<reference evidence="3 4" key="1">
    <citation type="submission" date="2020-07" db="EMBL/GenBank/DDBJ databases">
        <title>Sequencing the genomes of 1000 actinobacteria strains.</title>
        <authorList>
            <person name="Klenk H.-P."/>
        </authorList>
    </citation>
    <scope>NUCLEOTIDE SEQUENCE [LARGE SCALE GENOMIC DNA]</scope>
    <source>
        <strain evidence="3 4">DSM 24723</strain>
    </source>
</reference>
<feature type="chain" id="PRO_5032572674" description="DUF8094 domain-containing protein" evidence="1">
    <location>
        <begin position="33"/>
        <end position="330"/>
    </location>
</feature>
<accession>A0A852X9N3</accession>
<dbReference type="Proteomes" id="UP000592181">
    <property type="component" value="Unassembled WGS sequence"/>
</dbReference>
<dbReference type="InterPro" id="IPR058407">
    <property type="entry name" value="DUF8094"/>
</dbReference>
<comment type="caution">
    <text evidence="3">The sequence shown here is derived from an EMBL/GenBank/DDBJ whole genome shotgun (WGS) entry which is preliminary data.</text>
</comment>
<dbReference type="PROSITE" id="PS51257">
    <property type="entry name" value="PROKAR_LIPOPROTEIN"/>
    <property type="match status" value="1"/>
</dbReference>
<protein>
    <recommendedName>
        <fullName evidence="2">DUF8094 domain-containing protein</fullName>
    </recommendedName>
</protein>
<sequence length="330" mass="34365">MTTRRARPHRRSRPLLALVCALPVALSGCGLAADVAGVHDAPTEQGRGGAVTREAAQEIAARVLGEARTARGDGATAEDRRSVLMGPALREADAAARARSTASPSEAVQPQVLAVSEGTGWPRTIVATTRTDEEQRLYVLVSTSAEGAYRLFADVQMASGAAVPGLADPAQGSPVRINGTPGDAVETAVTGWSEAVAYPAPSTRPSGVSVADEFSTALRTNAEQQAEELDGLAEYTQEQQRQEATMVSIGLADGGRLAFVPMTRTDTLTAGEELQELTLEDAATRRLADTESISQELTVEHAETLAVHVPSEGAARVVGASEQIESAEGS</sequence>
<name>A0A852X9N3_9MICO</name>
<dbReference type="EMBL" id="JACBZX010000001">
    <property type="protein sequence ID" value="NYG37453.1"/>
    <property type="molecule type" value="Genomic_DNA"/>
</dbReference>
<organism evidence="3 4">
    <name type="scientific">Janibacter alkaliphilus</name>
    <dbReference type="NCBI Taxonomy" id="1069963"/>
    <lineage>
        <taxon>Bacteria</taxon>
        <taxon>Bacillati</taxon>
        <taxon>Actinomycetota</taxon>
        <taxon>Actinomycetes</taxon>
        <taxon>Micrococcales</taxon>
        <taxon>Intrasporangiaceae</taxon>
        <taxon>Janibacter</taxon>
    </lineage>
</organism>
<evidence type="ECO:0000259" key="2">
    <source>
        <dbReference type="Pfam" id="PF26366"/>
    </source>
</evidence>
<feature type="signal peptide" evidence="1">
    <location>
        <begin position="1"/>
        <end position="32"/>
    </location>
</feature>
<evidence type="ECO:0000313" key="3">
    <source>
        <dbReference type="EMBL" id="NYG37453.1"/>
    </source>
</evidence>
<keyword evidence="1" id="KW-0732">Signal</keyword>
<feature type="domain" description="DUF8094" evidence="2">
    <location>
        <begin position="85"/>
        <end position="327"/>
    </location>
</feature>
<keyword evidence="4" id="KW-1185">Reference proteome</keyword>
<dbReference type="AlphaFoldDB" id="A0A852X9N3"/>
<gene>
    <name evidence="3" type="ORF">BJY28_001922</name>
</gene>
<dbReference type="Pfam" id="PF26366">
    <property type="entry name" value="DUF8094"/>
    <property type="match status" value="1"/>
</dbReference>